<gene>
    <name evidence="1" type="ORF">SAMN05421852_101106</name>
</gene>
<evidence type="ECO:0000313" key="2">
    <source>
        <dbReference type="Proteomes" id="UP000199545"/>
    </source>
</evidence>
<organism evidence="1 2">
    <name type="scientific">Thermoflavimicrobium dichotomicum</name>
    <dbReference type="NCBI Taxonomy" id="46223"/>
    <lineage>
        <taxon>Bacteria</taxon>
        <taxon>Bacillati</taxon>
        <taxon>Bacillota</taxon>
        <taxon>Bacilli</taxon>
        <taxon>Bacillales</taxon>
        <taxon>Thermoactinomycetaceae</taxon>
        <taxon>Thermoflavimicrobium</taxon>
    </lineage>
</organism>
<dbReference type="Proteomes" id="UP000199545">
    <property type="component" value="Unassembled WGS sequence"/>
</dbReference>
<accession>A0A1I3JKR0</accession>
<evidence type="ECO:0008006" key="3">
    <source>
        <dbReference type="Google" id="ProtNLM"/>
    </source>
</evidence>
<dbReference type="Pfam" id="PF10830">
    <property type="entry name" value="DUF2553"/>
    <property type="match status" value="1"/>
</dbReference>
<name>A0A1I3JKR0_9BACL</name>
<dbReference type="EMBL" id="FORR01000001">
    <property type="protein sequence ID" value="SFI60710.1"/>
    <property type="molecule type" value="Genomic_DNA"/>
</dbReference>
<dbReference type="OrthoDB" id="2679383at2"/>
<protein>
    <recommendedName>
        <fullName evidence="3">DUF2553 domain-containing protein</fullName>
    </recommendedName>
</protein>
<keyword evidence="2" id="KW-1185">Reference proteome</keyword>
<evidence type="ECO:0000313" key="1">
    <source>
        <dbReference type="EMBL" id="SFI60710.1"/>
    </source>
</evidence>
<reference evidence="1 2" key="1">
    <citation type="submission" date="2016-10" db="EMBL/GenBank/DDBJ databases">
        <authorList>
            <person name="de Groot N.N."/>
        </authorList>
    </citation>
    <scope>NUCLEOTIDE SEQUENCE [LARGE SCALE GENOMIC DNA]</scope>
    <source>
        <strain evidence="1 2">DSM 44778</strain>
    </source>
</reference>
<dbReference type="InterPro" id="IPR020140">
    <property type="entry name" value="Uncharacterised_YusG"/>
</dbReference>
<dbReference type="AlphaFoldDB" id="A0A1I3JKR0"/>
<proteinExistence type="predicted"/>
<dbReference type="RefSeq" id="WP_093227053.1">
    <property type="nucleotide sequence ID" value="NZ_FORR01000001.1"/>
</dbReference>
<sequence>MKTKDITTKVVGKFQNGKLFLFYQNRLIGKVQLDQEQFLLNEGFKVDGDRIYAMIKENEGHQPYISHYVDNCDLGWC</sequence>